<name>A0ABS8KAS6_9BURK</name>
<dbReference type="EMBL" id="JAJITC010000004">
    <property type="protein sequence ID" value="MCC8401869.1"/>
    <property type="molecule type" value="Genomic_DNA"/>
</dbReference>
<accession>A0ABS8KAS6</accession>
<evidence type="ECO:0000313" key="2">
    <source>
        <dbReference type="EMBL" id="MCC8401869.1"/>
    </source>
</evidence>
<gene>
    <name evidence="2" type="ORF">LJ655_08185</name>
</gene>
<sequence>MKPEEQKAFIDELTRTFHTIHKPLPQADALGVWWTMLEPFPMPLVISALSSYLSVKDVPLTPAAVLRYLPKRRDERPEADEAWAIAVRAADERETVVWTTEIAEAWATAQPVFQLDDVVGARMAFKATYGRLIDHARAIGQFPQWVISQGFDAARRVEVTHDAVRNGRLQLNQVRVPELLLAGPDDRMSLNAREQLQQLKLLCQQIVGAGTQAATQKEQAAKEEREQFAEKKRALAEEVRKRGQEGGKL</sequence>
<comment type="caution">
    <text evidence="2">The sequence shown here is derived from an EMBL/GenBank/DDBJ whole genome shotgun (WGS) entry which is preliminary data.</text>
</comment>
<protein>
    <recommendedName>
        <fullName evidence="4">Replicative helicase inhibitor G39P N-terminal domain-containing protein</fullName>
    </recommendedName>
</protein>
<keyword evidence="1" id="KW-0175">Coiled coil</keyword>
<evidence type="ECO:0000313" key="3">
    <source>
        <dbReference type="Proteomes" id="UP001430614"/>
    </source>
</evidence>
<dbReference type="Proteomes" id="UP001430614">
    <property type="component" value="Unassembled WGS sequence"/>
</dbReference>
<evidence type="ECO:0008006" key="4">
    <source>
        <dbReference type="Google" id="ProtNLM"/>
    </source>
</evidence>
<feature type="coiled-coil region" evidence="1">
    <location>
        <begin position="214"/>
        <end position="241"/>
    </location>
</feature>
<evidence type="ECO:0000256" key="1">
    <source>
        <dbReference type="SAM" id="Coils"/>
    </source>
</evidence>
<organism evidence="2 3">
    <name type="scientific">Paraburkholderia translucens</name>
    <dbReference type="NCBI Taxonomy" id="2886945"/>
    <lineage>
        <taxon>Bacteria</taxon>
        <taxon>Pseudomonadati</taxon>
        <taxon>Pseudomonadota</taxon>
        <taxon>Betaproteobacteria</taxon>
        <taxon>Burkholderiales</taxon>
        <taxon>Burkholderiaceae</taxon>
        <taxon>Paraburkholderia</taxon>
    </lineage>
</organism>
<reference evidence="2 3" key="1">
    <citation type="submission" date="2021-11" db="EMBL/GenBank/DDBJ databases">
        <authorList>
            <person name="Oh E.-T."/>
            <person name="Kim S.-B."/>
        </authorList>
    </citation>
    <scope>NUCLEOTIDE SEQUENCE [LARGE SCALE GENOMIC DNA]</scope>
    <source>
        <strain evidence="2 3">MMS20-SJTN17</strain>
    </source>
</reference>
<dbReference type="RefSeq" id="WP_230560756.1">
    <property type="nucleotide sequence ID" value="NZ_JAJITC010000004.1"/>
</dbReference>
<proteinExistence type="predicted"/>
<keyword evidence="3" id="KW-1185">Reference proteome</keyword>